<reference evidence="1" key="1">
    <citation type="submission" date="2021-01" db="EMBL/GenBank/DDBJ databases">
        <authorList>
            <person name="Corre E."/>
            <person name="Pelletier E."/>
            <person name="Niang G."/>
            <person name="Scheremetjew M."/>
            <person name="Finn R."/>
            <person name="Kale V."/>
            <person name="Holt S."/>
            <person name="Cochrane G."/>
            <person name="Meng A."/>
            <person name="Brown T."/>
            <person name="Cohen L."/>
        </authorList>
    </citation>
    <scope>NUCLEOTIDE SEQUENCE</scope>
    <source>
        <strain evidence="1">NIES-381</strain>
    </source>
</reference>
<proteinExistence type="predicted"/>
<protein>
    <submittedName>
        <fullName evidence="1">Uncharacterized protein</fullName>
    </submittedName>
</protein>
<name>A0A7S1N724_9EUGL</name>
<sequence>MQSSTCTPASPFWGPAAGCGAPQAEGPQRYFLGWVFHAWPTEIGAVGEYAQCTGTKTYGAGPLCMSLVELGQDMDCCGLLYILGVRMGAAGTGTWSATWREFAGLGPPSTK</sequence>
<gene>
    <name evidence="1" type="ORF">EGYM00392_LOCUS12159</name>
</gene>
<dbReference type="AlphaFoldDB" id="A0A7S1N724"/>
<evidence type="ECO:0000313" key="1">
    <source>
        <dbReference type="EMBL" id="CAD9001084.1"/>
    </source>
</evidence>
<dbReference type="EMBL" id="HBGA01033778">
    <property type="protein sequence ID" value="CAD9001084.1"/>
    <property type="molecule type" value="Transcribed_RNA"/>
</dbReference>
<organism evidence="1">
    <name type="scientific">Eutreptiella gymnastica</name>
    <dbReference type="NCBI Taxonomy" id="73025"/>
    <lineage>
        <taxon>Eukaryota</taxon>
        <taxon>Discoba</taxon>
        <taxon>Euglenozoa</taxon>
        <taxon>Euglenida</taxon>
        <taxon>Spirocuta</taxon>
        <taxon>Euglenophyceae</taxon>
        <taxon>Eutreptiales</taxon>
        <taxon>Eutreptiaceae</taxon>
        <taxon>Eutreptiella</taxon>
    </lineage>
</organism>
<accession>A0A7S1N724</accession>